<organism evidence="2 3">
    <name type="scientific">Ridgeia piscesae</name>
    <name type="common">Tubeworm</name>
    <dbReference type="NCBI Taxonomy" id="27915"/>
    <lineage>
        <taxon>Eukaryota</taxon>
        <taxon>Metazoa</taxon>
        <taxon>Spiralia</taxon>
        <taxon>Lophotrochozoa</taxon>
        <taxon>Annelida</taxon>
        <taxon>Polychaeta</taxon>
        <taxon>Sedentaria</taxon>
        <taxon>Canalipalpata</taxon>
        <taxon>Sabellida</taxon>
        <taxon>Siboglinidae</taxon>
        <taxon>Ridgeia</taxon>
    </lineage>
</organism>
<dbReference type="FunFam" id="2.10.25.10:FF:000001">
    <property type="entry name" value="Tenascin C"/>
    <property type="match status" value="1"/>
</dbReference>
<name>A0AAD9KMB6_RIDPI</name>
<evidence type="ECO:0000256" key="1">
    <source>
        <dbReference type="ARBA" id="ARBA00023180"/>
    </source>
</evidence>
<dbReference type="EMBL" id="JAODUO010000884">
    <property type="protein sequence ID" value="KAK2173325.1"/>
    <property type="molecule type" value="Genomic_DNA"/>
</dbReference>
<dbReference type="AlphaFoldDB" id="A0AAD9KMB6"/>
<dbReference type="Gene3D" id="2.10.25.10">
    <property type="entry name" value="Laminin"/>
    <property type="match status" value="1"/>
</dbReference>
<proteinExistence type="predicted"/>
<evidence type="ECO:0000313" key="3">
    <source>
        <dbReference type="Proteomes" id="UP001209878"/>
    </source>
</evidence>
<keyword evidence="3" id="KW-1185">Reference proteome</keyword>
<protein>
    <submittedName>
        <fullName evidence="2">Uncharacterized protein</fullName>
    </submittedName>
</protein>
<comment type="caution">
    <text evidence="2">The sequence shown here is derived from an EMBL/GenBank/DDBJ whole genome shotgun (WGS) entry which is preliminary data.</text>
</comment>
<gene>
    <name evidence="2" type="ORF">NP493_884g04017</name>
</gene>
<keyword evidence="1" id="KW-0325">Glycoprotein</keyword>
<accession>A0AAD9KMB6</accession>
<evidence type="ECO:0000313" key="2">
    <source>
        <dbReference type="EMBL" id="KAK2173325.1"/>
    </source>
</evidence>
<reference evidence="2" key="1">
    <citation type="journal article" date="2023" name="Mol. Biol. Evol.">
        <title>Third-Generation Sequencing Reveals the Adaptive Role of the Epigenome in Three Deep-Sea Polychaetes.</title>
        <authorList>
            <person name="Perez M."/>
            <person name="Aroh O."/>
            <person name="Sun Y."/>
            <person name="Lan Y."/>
            <person name="Juniper S.K."/>
            <person name="Young C.R."/>
            <person name="Angers B."/>
            <person name="Qian P.Y."/>
        </authorList>
    </citation>
    <scope>NUCLEOTIDE SEQUENCE</scope>
    <source>
        <strain evidence="2">R07B-5</strain>
    </source>
</reference>
<dbReference type="Proteomes" id="UP001209878">
    <property type="component" value="Unassembled WGS sequence"/>
</dbReference>
<sequence>MDLSYTDPNYTPVYSLDGYSADIIASATTLCEKQGLTGTLLKGCIYDVVVSNDTALVDQETLKTGCPNQCSGKGRCVNNTCQCAAGWSAEDCHVGSCGNCYHGNCEAGFCQCHIGWDGVDCSQKATCDKVRRT</sequence>
<dbReference type="Pfam" id="PF23106">
    <property type="entry name" value="EGF_Teneurin"/>
    <property type="match status" value="1"/>
</dbReference>